<accession>A0ABR2A031</accession>
<proteinExistence type="predicted"/>
<name>A0ABR2A031_9ROSI</name>
<keyword evidence="3" id="KW-1185">Reference proteome</keyword>
<protein>
    <recommendedName>
        <fullName evidence="1">Retrovirus-related Pol polyprotein from transposon TNT 1-94-like beta-barrel domain-containing protein</fullName>
    </recommendedName>
</protein>
<sequence length="136" mass="15120">MNKNGEVRLDLVGKEFVEEDKFGVMDTKIKHNNGITKASDSNISFLDSGCSNQTTGVKSLFNEIDETFKQKVTLGDNKQIKVEGKGNVAIKSISGNVKLLYDVYYIRSLLQNLLSVGQLMATGYSIMFNDVLCDQR</sequence>
<dbReference type="Pfam" id="PF22936">
    <property type="entry name" value="Pol_BBD"/>
    <property type="match status" value="1"/>
</dbReference>
<dbReference type="EMBL" id="JBBPBN010000446">
    <property type="protein sequence ID" value="KAK8486329.1"/>
    <property type="molecule type" value="Genomic_DNA"/>
</dbReference>
<evidence type="ECO:0000313" key="3">
    <source>
        <dbReference type="Proteomes" id="UP001396334"/>
    </source>
</evidence>
<organism evidence="2 3">
    <name type="scientific">Hibiscus sabdariffa</name>
    <name type="common">roselle</name>
    <dbReference type="NCBI Taxonomy" id="183260"/>
    <lineage>
        <taxon>Eukaryota</taxon>
        <taxon>Viridiplantae</taxon>
        <taxon>Streptophyta</taxon>
        <taxon>Embryophyta</taxon>
        <taxon>Tracheophyta</taxon>
        <taxon>Spermatophyta</taxon>
        <taxon>Magnoliopsida</taxon>
        <taxon>eudicotyledons</taxon>
        <taxon>Gunneridae</taxon>
        <taxon>Pentapetalae</taxon>
        <taxon>rosids</taxon>
        <taxon>malvids</taxon>
        <taxon>Malvales</taxon>
        <taxon>Malvaceae</taxon>
        <taxon>Malvoideae</taxon>
        <taxon>Hibiscus</taxon>
    </lineage>
</organism>
<reference evidence="2 3" key="1">
    <citation type="journal article" date="2024" name="G3 (Bethesda)">
        <title>Genome assembly of Hibiscus sabdariffa L. provides insights into metabolisms of medicinal natural products.</title>
        <authorList>
            <person name="Kim T."/>
        </authorList>
    </citation>
    <scope>NUCLEOTIDE SEQUENCE [LARGE SCALE GENOMIC DNA]</scope>
    <source>
        <strain evidence="2">TK-2024</strain>
        <tissue evidence="2">Old leaves</tissue>
    </source>
</reference>
<dbReference type="InterPro" id="IPR054722">
    <property type="entry name" value="PolX-like_BBD"/>
</dbReference>
<evidence type="ECO:0000313" key="2">
    <source>
        <dbReference type="EMBL" id="KAK8486329.1"/>
    </source>
</evidence>
<feature type="domain" description="Retrovirus-related Pol polyprotein from transposon TNT 1-94-like beta-barrel" evidence="1">
    <location>
        <begin position="45"/>
        <end position="124"/>
    </location>
</feature>
<comment type="caution">
    <text evidence="2">The sequence shown here is derived from an EMBL/GenBank/DDBJ whole genome shotgun (WGS) entry which is preliminary data.</text>
</comment>
<evidence type="ECO:0000259" key="1">
    <source>
        <dbReference type="Pfam" id="PF22936"/>
    </source>
</evidence>
<dbReference type="Proteomes" id="UP001396334">
    <property type="component" value="Unassembled WGS sequence"/>
</dbReference>
<gene>
    <name evidence="2" type="ORF">V6N11_049665</name>
</gene>